<reference evidence="1" key="2">
    <citation type="journal article" date="2015" name="Fish Shellfish Immunol.">
        <title>Early steps in the European eel (Anguilla anguilla)-Vibrio vulnificus interaction in the gills: Role of the RtxA13 toxin.</title>
        <authorList>
            <person name="Callol A."/>
            <person name="Pajuelo D."/>
            <person name="Ebbesson L."/>
            <person name="Teles M."/>
            <person name="MacKenzie S."/>
            <person name="Amaro C."/>
        </authorList>
    </citation>
    <scope>NUCLEOTIDE SEQUENCE</scope>
</reference>
<dbReference type="EMBL" id="GBXM01026850">
    <property type="protein sequence ID" value="JAH81727.1"/>
    <property type="molecule type" value="Transcribed_RNA"/>
</dbReference>
<proteinExistence type="predicted"/>
<dbReference type="AlphaFoldDB" id="A0A0E9VUL2"/>
<evidence type="ECO:0000313" key="1">
    <source>
        <dbReference type="EMBL" id="JAH81727.1"/>
    </source>
</evidence>
<protein>
    <submittedName>
        <fullName evidence="1">Uncharacterized protein</fullName>
    </submittedName>
</protein>
<name>A0A0E9VUL2_ANGAN</name>
<accession>A0A0E9VUL2</accession>
<sequence>MSSISDVLGIIKFLLSPPKNDAECDS</sequence>
<organism evidence="1">
    <name type="scientific">Anguilla anguilla</name>
    <name type="common">European freshwater eel</name>
    <name type="synonym">Muraena anguilla</name>
    <dbReference type="NCBI Taxonomy" id="7936"/>
    <lineage>
        <taxon>Eukaryota</taxon>
        <taxon>Metazoa</taxon>
        <taxon>Chordata</taxon>
        <taxon>Craniata</taxon>
        <taxon>Vertebrata</taxon>
        <taxon>Euteleostomi</taxon>
        <taxon>Actinopterygii</taxon>
        <taxon>Neopterygii</taxon>
        <taxon>Teleostei</taxon>
        <taxon>Anguilliformes</taxon>
        <taxon>Anguillidae</taxon>
        <taxon>Anguilla</taxon>
    </lineage>
</organism>
<reference evidence="1" key="1">
    <citation type="submission" date="2014-11" db="EMBL/GenBank/DDBJ databases">
        <authorList>
            <person name="Amaro Gonzalez C."/>
        </authorList>
    </citation>
    <scope>NUCLEOTIDE SEQUENCE</scope>
</reference>